<reference evidence="2 3" key="1">
    <citation type="submission" date="2019-02" db="EMBL/GenBank/DDBJ databases">
        <title>Deep-cultivation of Planctomycetes and their phenomic and genomic characterization uncovers novel biology.</title>
        <authorList>
            <person name="Wiegand S."/>
            <person name="Jogler M."/>
            <person name="Boedeker C."/>
            <person name="Pinto D."/>
            <person name="Vollmers J."/>
            <person name="Rivas-Marin E."/>
            <person name="Kohn T."/>
            <person name="Peeters S.H."/>
            <person name="Heuer A."/>
            <person name="Rast P."/>
            <person name="Oberbeckmann S."/>
            <person name="Bunk B."/>
            <person name="Jeske O."/>
            <person name="Meyerdierks A."/>
            <person name="Storesund J.E."/>
            <person name="Kallscheuer N."/>
            <person name="Luecker S."/>
            <person name="Lage O.M."/>
            <person name="Pohl T."/>
            <person name="Merkel B.J."/>
            <person name="Hornburger P."/>
            <person name="Mueller R.-W."/>
            <person name="Bruemmer F."/>
            <person name="Labrenz M."/>
            <person name="Spormann A.M."/>
            <person name="Op den Camp H."/>
            <person name="Overmann J."/>
            <person name="Amann R."/>
            <person name="Jetten M.S.M."/>
            <person name="Mascher T."/>
            <person name="Medema M.H."/>
            <person name="Devos D.P."/>
            <person name="Kaster A.-K."/>
            <person name="Ovreas L."/>
            <person name="Rohde M."/>
            <person name="Galperin M.Y."/>
            <person name="Jogler C."/>
        </authorList>
    </citation>
    <scope>NUCLEOTIDE SEQUENCE [LARGE SCALE GENOMIC DNA]</scope>
    <source>
        <strain evidence="2 3">Pla175</strain>
    </source>
</reference>
<dbReference type="KEGG" id="pnd:Pla175_02560"/>
<proteinExistence type="predicted"/>
<dbReference type="AlphaFoldDB" id="A0A518D603"/>
<organism evidence="2 3">
    <name type="scientific">Pirellulimonas nuda</name>
    <dbReference type="NCBI Taxonomy" id="2528009"/>
    <lineage>
        <taxon>Bacteria</taxon>
        <taxon>Pseudomonadati</taxon>
        <taxon>Planctomycetota</taxon>
        <taxon>Planctomycetia</taxon>
        <taxon>Pirellulales</taxon>
        <taxon>Lacipirellulaceae</taxon>
        <taxon>Pirellulimonas</taxon>
    </lineage>
</organism>
<keyword evidence="3" id="KW-1185">Reference proteome</keyword>
<dbReference type="EMBL" id="CP036291">
    <property type="protein sequence ID" value="QDU86902.1"/>
    <property type="molecule type" value="Genomic_DNA"/>
</dbReference>
<protein>
    <submittedName>
        <fullName evidence="2">Lactate utilization protein A</fullName>
    </submittedName>
</protein>
<feature type="domain" description="Cysteine-rich" evidence="1">
    <location>
        <begin position="3"/>
        <end position="84"/>
    </location>
</feature>
<sequence length="250" mass="27321">MRVGLFIPCYIDQCYPQVGLATLQVLRRCGVEPEYPREQTCCGQPMANSGCVEAAKPVARHFAETFAAYDYVVGPSGSCVSMIRNHYDDLLDDAAEQQRLAGKTFELCEFLVDVLKIDRIEGRFPHRVGLHQSCHGLRELGLARQSELGPTATPQVNKVRTLLQSLEGITLVDLARTDECCGFGGTFAVKEAAVSCLMGRDRIADHQQAGAEVMTAGDMSCLMHLEGLIKRDGAPLRVMHVAEILAGNQP</sequence>
<dbReference type="PANTHER" id="PTHR30296">
    <property type="entry name" value="UNCHARACTERIZED PROTEIN YKGE"/>
    <property type="match status" value="1"/>
</dbReference>
<dbReference type="RefSeq" id="WP_145280551.1">
    <property type="nucleotide sequence ID" value="NZ_CP036291.1"/>
</dbReference>
<dbReference type="OrthoDB" id="9770306at2"/>
<dbReference type="PANTHER" id="PTHR30296:SF0">
    <property type="entry name" value="LACTATE UTILIZATION PROTEIN A"/>
    <property type="match status" value="1"/>
</dbReference>
<dbReference type="Pfam" id="PF02754">
    <property type="entry name" value="CCG"/>
    <property type="match status" value="2"/>
</dbReference>
<accession>A0A518D603</accession>
<dbReference type="InterPro" id="IPR004017">
    <property type="entry name" value="Cys_rich_dom"/>
</dbReference>
<dbReference type="GO" id="GO:0016491">
    <property type="term" value="F:oxidoreductase activity"/>
    <property type="evidence" value="ECO:0007669"/>
    <property type="project" value="UniProtKB-ARBA"/>
</dbReference>
<evidence type="ECO:0000259" key="1">
    <source>
        <dbReference type="Pfam" id="PF02754"/>
    </source>
</evidence>
<dbReference type="Proteomes" id="UP000317429">
    <property type="component" value="Chromosome"/>
</dbReference>
<evidence type="ECO:0000313" key="2">
    <source>
        <dbReference type="EMBL" id="QDU86902.1"/>
    </source>
</evidence>
<feature type="domain" description="Cysteine-rich" evidence="1">
    <location>
        <begin position="128"/>
        <end position="225"/>
    </location>
</feature>
<evidence type="ECO:0000313" key="3">
    <source>
        <dbReference type="Proteomes" id="UP000317429"/>
    </source>
</evidence>
<dbReference type="GO" id="GO:0005829">
    <property type="term" value="C:cytosol"/>
    <property type="evidence" value="ECO:0007669"/>
    <property type="project" value="TreeGrafter"/>
</dbReference>
<gene>
    <name evidence="2" type="primary">lutA_1</name>
    <name evidence="2" type="ORF">Pla175_02560</name>
</gene>
<name>A0A518D603_9BACT</name>